<keyword evidence="6" id="KW-0378">Hydrolase</keyword>
<dbReference type="Gene3D" id="3.40.50.1820">
    <property type="entry name" value="alpha/beta hydrolase"/>
    <property type="match status" value="1"/>
</dbReference>
<evidence type="ECO:0000256" key="7">
    <source>
        <dbReference type="ARBA" id="ARBA00023185"/>
    </source>
</evidence>
<accession>A0A8H6LSB4</accession>
<dbReference type="EC" id="3.1.1.117" evidence="9"/>
<evidence type="ECO:0000313" key="11">
    <source>
        <dbReference type="EMBL" id="KAF6741918.1"/>
    </source>
</evidence>
<name>A0A8H6LSB4_9AGAR</name>
<dbReference type="AlphaFoldDB" id="A0A8H6LSB4"/>
<comment type="catalytic activity">
    <reaction evidence="8">
        <text>a 4-O-methyl-alpha-D-glucuronosyl ester derivative + H2O = 4-O-methyl-alpha-D-glucuronate derivative + an alcohol + H(+)</text>
        <dbReference type="Rhea" id="RHEA:67452"/>
        <dbReference type="ChEBI" id="CHEBI:15377"/>
        <dbReference type="ChEBI" id="CHEBI:15378"/>
        <dbReference type="ChEBI" id="CHEBI:30879"/>
        <dbReference type="ChEBI" id="CHEBI:171667"/>
        <dbReference type="ChEBI" id="CHEBI:171668"/>
        <dbReference type="EC" id="3.1.1.117"/>
    </reaction>
    <physiologicalReaction direction="left-to-right" evidence="8">
        <dbReference type="Rhea" id="RHEA:67453"/>
    </physiologicalReaction>
</comment>
<evidence type="ECO:0000259" key="10">
    <source>
        <dbReference type="Pfam" id="PF22244"/>
    </source>
</evidence>
<protein>
    <recommendedName>
        <fullName evidence="9">(4-O-methyl)-D-glucuronate--lignin esterase</fullName>
        <ecNumber evidence="9">3.1.1.117</ecNumber>
    </recommendedName>
</protein>
<dbReference type="InterPro" id="IPR054579">
    <property type="entry name" value="GCE-like_dom"/>
</dbReference>
<keyword evidence="4" id="KW-0964">Secreted</keyword>
<comment type="caution">
    <text evidence="11">The sequence shown here is derived from an EMBL/GenBank/DDBJ whole genome shotgun (WGS) entry which is preliminary data.</text>
</comment>
<evidence type="ECO:0000256" key="4">
    <source>
        <dbReference type="ARBA" id="ARBA00022525"/>
    </source>
</evidence>
<gene>
    <name evidence="11" type="ORF">DFP72DRAFT_941101</name>
</gene>
<comment type="subcellular location">
    <subcellularLocation>
        <location evidence="1">Secreted</location>
    </subcellularLocation>
</comment>
<feature type="domain" description="4-O-methyl-glucuronoyl methylesterase-like" evidence="10">
    <location>
        <begin position="125"/>
        <end position="357"/>
    </location>
</feature>
<evidence type="ECO:0000256" key="2">
    <source>
        <dbReference type="ARBA" id="ARBA00010092"/>
    </source>
</evidence>
<comment type="similarity">
    <text evidence="2">Belongs to the carbohydrate esterase 15 (CE15) family.</text>
</comment>
<evidence type="ECO:0000313" key="12">
    <source>
        <dbReference type="Proteomes" id="UP000521943"/>
    </source>
</evidence>
<dbReference type="EMBL" id="JACGCI010000211">
    <property type="protein sequence ID" value="KAF6741918.1"/>
    <property type="molecule type" value="Genomic_DNA"/>
</dbReference>
<organism evidence="11 12">
    <name type="scientific">Ephemerocybe angulata</name>
    <dbReference type="NCBI Taxonomy" id="980116"/>
    <lineage>
        <taxon>Eukaryota</taxon>
        <taxon>Fungi</taxon>
        <taxon>Dikarya</taxon>
        <taxon>Basidiomycota</taxon>
        <taxon>Agaricomycotina</taxon>
        <taxon>Agaricomycetes</taxon>
        <taxon>Agaricomycetidae</taxon>
        <taxon>Agaricales</taxon>
        <taxon>Agaricineae</taxon>
        <taxon>Psathyrellaceae</taxon>
        <taxon>Ephemerocybe</taxon>
    </lineage>
</organism>
<evidence type="ECO:0000256" key="8">
    <source>
        <dbReference type="ARBA" id="ARBA00024511"/>
    </source>
</evidence>
<evidence type="ECO:0000256" key="1">
    <source>
        <dbReference type="ARBA" id="ARBA00004613"/>
    </source>
</evidence>
<dbReference type="OrthoDB" id="3781271at2759"/>
<dbReference type="GO" id="GO:0005576">
    <property type="term" value="C:extracellular region"/>
    <property type="evidence" value="ECO:0007669"/>
    <property type="project" value="UniProtKB-SubCell"/>
</dbReference>
<proteinExistence type="inferred from homology"/>
<dbReference type="Proteomes" id="UP000521943">
    <property type="component" value="Unassembled WGS sequence"/>
</dbReference>
<dbReference type="Pfam" id="PF22244">
    <property type="entry name" value="GCE_fung"/>
    <property type="match status" value="1"/>
</dbReference>
<evidence type="ECO:0000256" key="9">
    <source>
        <dbReference type="ARBA" id="ARBA00026105"/>
    </source>
</evidence>
<evidence type="ECO:0000256" key="6">
    <source>
        <dbReference type="ARBA" id="ARBA00022801"/>
    </source>
</evidence>
<dbReference type="InterPro" id="IPR029058">
    <property type="entry name" value="AB_hydrolase_fold"/>
</dbReference>
<reference evidence="11 12" key="1">
    <citation type="submission" date="2020-07" db="EMBL/GenBank/DDBJ databases">
        <title>Comparative genomics of pyrophilous fungi reveals a link between fire events and developmental genes.</title>
        <authorList>
            <consortium name="DOE Joint Genome Institute"/>
            <person name="Steindorff A.S."/>
            <person name="Carver A."/>
            <person name="Calhoun S."/>
            <person name="Stillman K."/>
            <person name="Liu H."/>
            <person name="Lipzen A."/>
            <person name="Pangilinan J."/>
            <person name="Labutti K."/>
            <person name="Bruns T.D."/>
            <person name="Grigoriev I.V."/>
        </authorList>
    </citation>
    <scope>NUCLEOTIDE SEQUENCE [LARGE SCALE GENOMIC DNA]</scope>
    <source>
        <strain evidence="11 12">CBS 144469</strain>
    </source>
</reference>
<keyword evidence="5" id="KW-0732">Signal</keyword>
<sequence>MQIIPSLGIKPTCPREVVDKIPFFKAMITFTRLAALLTLLLPVLAQDQEDASRCSKIPDEINLTPLTDPFTFFNGQRVNSKSDWTCRRVEISQLVQRYQLGQLPTVPSSAVKATYFEESRPKINIAVTVGDKSISFNVTIVPATEPGKVFSPAIISIGGNTIPTFAGVANVLYNNDEIAAQTSPSASRGIGLFYDLYGKDHSAGSLIAWAWGIGRVIDALEKLPEAKIDTKHLGVTGCSRNGKGALIAGAFEPRLALTIPQEGGAGGTSCWRISDYLARKGINTQTAHQIITENTWHSPAFEPYVDQVGILPFDQHLVTALVAPRALYVPENPLDWLGPESAWGCQRAARTVWEALGVEDRIGFDQTAVHSHCLFPESEVEGITAFVDRFLRGKKVKTDGYFKTDVEEYYPDYSDKYWRNWRVPTLR</sequence>
<evidence type="ECO:0000256" key="5">
    <source>
        <dbReference type="ARBA" id="ARBA00022729"/>
    </source>
</evidence>
<dbReference type="GO" id="GO:0046274">
    <property type="term" value="P:lignin catabolic process"/>
    <property type="evidence" value="ECO:0007669"/>
    <property type="project" value="UniProtKB-KW"/>
</dbReference>
<dbReference type="GO" id="GO:0052689">
    <property type="term" value="F:carboxylic ester hydrolase activity"/>
    <property type="evidence" value="ECO:0007669"/>
    <property type="project" value="UniProtKB-KW"/>
</dbReference>
<keyword evidence="7" id="KW-0439">Lignin degradation</keyword>
<dbReference type="SUPFAM" id="SSF53474">
    <property type="entry name" value="alpha/beta-Hydrolases"/>
    <property type="match status" value="1"/>
</dbReference>
<keyword evidence="12" id="KW-1185">Reference proteome</keyword>
<keyword evidence="3" id="KW-0719">Serine esterase</keyword>
<evidence type="ECO:0000256" key="3">
    <source>
        <dbReference type="ARBA" id="ARBA00022487"/>
    </source>
</evidence>